<evidence type="ECO:0008006" key="4">
    <source>
        <dbReference type="Google" id="ProtNLM"/>
    </source>
</evidence>
<keyword evidence="3" id="KW-1185">Reference proteome</keyword>
<evidence type="ECO:0000313" key="3">
    <source>
        <dbReference type="Proteomes" id="UP000198784"/>
    </source>
</evidence>
<evidence type="ECO:0000256" key="1">
    <source>
        <dbReference type="ARBA" id="ARBA00010617"/>
    </source>
</evidence>
<dbReference type="PANTHER" id="PTHR46696:SF6">
    <property type="entry name" value="P450, PUTATIVE (EUROFUNG)-RELATED"/>
    <property type="match status" value="1"/>
</dbReference>
<dbReference type="PANTHER" id="PTHR46696">
    <property type="entry name" value="P450, PUTATIVE (EUROFUNG)-RELATED"/>
    <property type="match status" value="1"/>
</dbReference>
<dbReference type="GO" id="GO:0005506">
    <property type="term" value="F:iron ion binding"/>
    <property type="evidence" value="ECO:0007669"/>
    <property type="project" value="InterPro"/>
</dbReference>
<dbReference type="EMBL" id="FOWX01000049">
    <property type="protein sequence ID" value="SFQ26233.1"/>
    <property type="molecule type" value="Genomic_DNA"/>
</dbReference>
<dbReference type="GO" id="GO:0016705">
    <property type="term" value="F:oxidoreductase activity, acting on paired donors, with incorporation or reduction of molecular oxygen"/>
    <property type="evidence" value="ECO:0007669"/>
    <property type="project" value="InterPro"/>
</dbReference>
<dbReference type="Pfam" id="PF00067">
    <property type="entry name" value="p450"/>
    <property type="match status" value="1"/>
</dbReference>
<accession>A0A1I5X2L5</accession>
<dbReference type="OrthoDB" id="4258484at2"/>
<reference evidence="3" key="1">
    <citation type="submission" date="2016-10" db="EMBL/GenBank/DDBJ databases">
        <authorList>
            <person name="Varghese N."/>
            <person name="Submissions S."/>
        </authorList>
    </citation>
    <scope>NUCLEOTIDE SEQUENCE [LARGE SCALE GENOMIC DNA]</scope>
    <source>
        <strain evidence="3">DSM 17834</strain>
    </source>
</reference>
<dbReference type="STRING" id="289003.SAMN05216190_1496"/>
<gene>
    <name evidence="2" type="ORF">SAMN05216190_1496</name>
</gene>
<sequence>MDKNSPPDWDPRSEAVLNDQMTTYDDMRHRCPVAHSRYGYTSLFRHEDVMRVLKDHETFSSAVSRFPSVPNGMDPPEHTVYRRLIEPYFSPEHMNAFAPTCRDVAVRLVQALPGEGTTELMGDFAQIFALQIQCAWLGWPADLHEPLRLWTLKNHAATLARDEAALSAVALEFDGYIKDLLAVRRTDDNAAPDDITTSLLRNQSLGRSLTDDEIVSILRNWTVGELATISASIGILTHYLAANSGLQQQLREHPALLPAAIDEILRIHAPLVMNRRVTTKQVTLGGRTLAKGSRLALVWASANRDEAVFGNPDEFRLDRDPELNLLYGAGIHVCPGAPLARLELRIVMEELLGRTSQIALVSDREPVKAFFPASGFSALPLQIQKPSSRAL</sequence>
<organism evidence="2 3">
    <name type="scientific">Pseudomonas borbori</name>
    <dbReference type="NCBI Taxonomy" id="289003"/>
    <lineage>
        <taxon>Bacteria</taxon>
        <taxon>Pseudomonadati</taxon>
        <taxon>Pseudomonadota</taxon>
        <taxon>Gammaproteobacteria</taxon>
        <taxon>Pseudomonadales</taxon>
        <taxon>Pseudomonadaceae</taxon>
        <taxon>Pseudomonas</taxon>
    </lineage>
</organism>
<protein>
    <recommendedName>
        <fullName evidence="4">Cytochrome P450</fullName>
    </recommendedName>
</protein>
<dbReference type="InterPro" id="IPR036396">
    <property type="entry name" value="Cyt_P450_sf"/>
</dbReference>
<dbReference type="Gene3D" id="1.10.630.10">
    <property type="entry name" value="Cytochrome P450"/>
    <property type="match status" value="1"/>
</dbReference>
<dbReference type="PRINTS" id="PR00359">
    <property type="entry name" value="BP450"/>
</dbReference>
<name>A0A1I5X2L5_9PSED</name>
<dbReference type="Proteomes" id="UP000198784">
    <property type="component" value="Unassembled WGS sequence"/>
</dbReference>
<dbReference type="GO" id="GO:0004497">
    <property type="term" value="F:monooxygenase activity"/>
    <property type="evidence" value="ECO:0007669"/>
    <property type="project" value="InterPro"/>
</dbReference>
<dbReference type="CDD" id="cd11079">
    <property type="entry name" value="Cyp_unk"/>
    <property type="match status" value="1"/>
</dbReference>
<comment type="similarity">
    <text evidence="1">Belongs to the cytochrome P450 family.</text>
</comment>
<proteinExistence type="inferred from homology"/>
<evidence type="ECO:0000313" key="2">
    <source>
        <dbReference type="EMBL" id="SFQ26233.1"/>
    </source>
</evidence>
<dbReference type="AlphaFoldDB" id="A0A1I5X2L5"/>
<dbReference type="SUPFAM" id="SSF48264">
    <property type="entry name" value="Cytochrome P450"/>
    <property type="match status" value="1"/>
</dbReference>
<dbReference type="InterPro" id="IPR001128">
    <property type="entry name" value="Cyt_P450"/>
</dbReference>
<dbReference type="InterPro" id="IPR002397">
    <property type="entry name" value="Cyt_P450_B"/>
</dbReference>
<dbReference type="GO" id="GO:0020037">
    <property type="term" value="F:heme binding"/>
    <property type="evidence" value="ECO:0007669"/>
    <property type="project" value="InterPro"/>
</dbReference>